<reference evidence="1" key="1">
    <citation type="submission" date="2019-11" db="EMBL/GenBank/DDBJ databases">
        <authorList>
            <person name="Feng L."/>
        </authorList>
    </citation>
    <scope>NUCLEOTIDE SEQUENCE</scope>
    <source>
        <strain evidence="1">CnexileLFYP112</strain>
    </source>
</reference>
<organism evidence="1">
    <name type="scientific">[Clostridium] nexile</name>
    <dbReference type="NCBI Taxonomy" id="29361"/>
    <lineage>
        <taxon>Bacteria</taxon>
        <taxon>Bacillati</taxon>
        <taxon>Bacillota</taxon>
        <taxon>Clostridia</taxon>
        <taxon>Lachnospirales</taxon>
        <taxon>Lachnospiraceae</taxon>
        <taxon>Tyzzerella</taxon>
    </lineage>
</organism>
<protein>
    <submittedName>
        <fullName evidence="1">Uncharacterized protein</fullName>
    </submittedName>
</protein>
<name>A0A6N2V1W3_9FIRM</name>
<proteinExistence type="predicted"/>
<gene>
    <name evidence="1" type="ORF">CNLFYP112_02404</name>
</gene>
<accession>A0A6N2V1W3</accession>
<dbReference type="EMBL" id="CACRTG010000021">
    <property type="protein sequence ID" value="VYT23577.1"/>
    <property type="molecule type" value="Genomic_DNA"/>
</dbReference>
<dbReference type="AlphaFoldDB" id="A0A6N2V1W3"/>
<evidence type="ECO:0000313" key="1">
    <source>
        <dbReference type="EMBL" id="VYT23577.1"/>
    </source>
</evidence>
<sequence>MSYCKHCRRLSYYKHGEYMEPPCSVHPIAEWCILGIEVYCGTGQLSFLSPRGGKYIEIPRGVRNRHGVLSFGGTYMEVSFDADVAMEHGIRAAVVLNHIAHLMRFPDGSQVGYFKSCGRAYVHVSPEYLWKMFPFMSLRQATAALRELREGGLDPDCRNWYTLTETGSAVA</sequence>